<evidence type="ECO:0000313" key="4">
    <source>
        <dbReference type="Proteomes" id="UP000263012"/>
    </source>
</evidence>
<dbReference type="Pfam" id="PF24038">
    <property type="entry name" value="DUF7347"/>
    <property type="match status" value="1"/>
</dbReference>
<dbReference type="InterPro" id="IPR036388">
    <property type="entry name" value="WH-like_DNA-bd_sf"/>
</dbReference>
<evidence type="ECO:0000313" key="3">
    <source>
        <dbReference type="EMBL" id="AUX10085.1"/>
    </source>
</evidence>
<evidence type="ECO:0000259" key="1">
    <source>
        <dbReference type="Pfam" id="PF24038"/>
    </source>
</evidence>
<name>A0A343TLW3_9EURY</name>
<reference evidence="4" key="1">
    <citation type="submission" date="2017-11" db="EMBL/GenBank/DDBJ databases">
        <title>Phenotypic and genomic properties of facultatively anaerobic sulfur-reducing natronoarchaea from hypersaline soda lakes.</title>
        <authorList>
            <person name="Sorokin D.Y."/>
            <person name="Kublanov I.V."/>
            <person name="Roman P."/>
            <person name="Sinninghe Damste J.S."/>
            <person name="Golyshin P.N."/>
            <person name="Rojo D."/>
            <person name="Ciordia S."/>
            <person name="Mena M.D.C."/>
            <person name="Ferrer M."/>
            <person name="Messina E."/>
            <person name="Smedile F."/>
            <person name="La Spada G."/>
            <person name="La Cono V."/>
            <person name="Yakimov M.M."/>
        </authorList>
    </citation>
    <scope>NUCLEOTIDE SEQUENCE [LARGE SCALE GENOMIC DNA]</scope>
    <source>
        <strain evidence="4">AArc-Sl</strain>
    </source>
</reference>
<dbReference type="Gene3D" id="1.10.10.10">
    <property type="entry name" value="Winged helix-like DNA-binding domain superfamily/Winged helix DNA-binding domain"/>
    <property type="match status" value="1"/>
</dbReference>
<dbReference type="EMBL" id="CP025066">
    <property type="protein sequence ID" value="AUX10085.1"/>
    <property type="molecule type" value="Genomic_DNA"/>
</dbReference>
<dbReference type="GeneID" id="37878820"/>
<evidence type="ECO:0008006" key="5">
    <source>
        <dbReference type="Google" id="ProtNLM"/>
    </source>
</evidence>
<feature type="domain" description="DUF7347" evidence="1">
    <location>
        <begin position="14"/>
        <end position="90"/>
    </location>
</feature>
<dbReference type="Pfam" id="PF24042">
    <property type="entry name" value="DUF7351"/>
    <property type="match status" value="1"/>
</dbReference>
<proteinExistence type="predicted"/>
<dbReference type="InterPro" id="IPR055771">
    <property type="entry name" value="DUF7347"/>
</dbReference>
<feature type="domain" description="DUF7351" evidence="2">
    <location>
        <begin position="107"/>
        <end position="307"/>
    </location>
</feature>
<protein>
    <recommendedName>
        <fullName evidence="5">ArsR family transcriptional regulator</fullName>
    </recommendedName>
</protein>
<dbReference type="Proteomes" id="UP000263012">
    <property type="component" value="Chromosome"/>
</dbReference>
<gene>
    <name evidence="3" type="ORF">AArcSl_2464</name>
</gene>
<dbReference type="OrthoDB" id="8482at2157"/>
<dbReference type="KEGG" id="hdf:AArcSl_2464"/>
<dbReference type="RefSeq" id="WP_119819742.1">
    <property type="nucleotide sequence ID" value="NZ_CP025066.1"/>
</dbReference>
<sequence>MVSTESEASKELTPEEAFAILGDETRIAILQTLWRTCDTPIRFGALRQEVGHDDPGNFNYHLSKLTGQFVRKTEQGYELREAGKQVIRAVLAGTINRKPRIDSDVCDSKCPYCGAPVELQYVDERVLVRCTECPGIGGEEYPEGTYMRFAFPPAGIQDRTPEEIIEAAHAFYDAKVTPMMSGVCPECAGRVETTIDICHDHDSGDRGVCGACGFRNPIWADYSCGHCEYTRRCMIWFEILNHPGVVAFYYEHGLEETVPFSKLTWRNAPFISNVECELLETEPLRIRIKIPVDSEELRVTVNEAVEVVTLTRQSISERSQ</sequence>
<organism evidence="3 4">
    <name type="scientific">Halalkaliarchaeum desulfuricum</name>
    <dbReference type="NCBI Taxonomy" id="2055893"/>
    <lineage>
        <taxon>Archaea</taxon>
        <taxon>Methanobacteriati</taxon>
        <taxon>Methanobacteriota</taxon>
        <taxon>Stenosarchaea group</taxon>
        <taxon>Halobacteria</taxon>
        <taxon>Halobacteriales</taxon>
        <taxon>Haloferacaceae</taxon>
        <taxon>Halalkaliarchaeum</taxon>
    </lineage>
</organism>
<accession>A0A343TLW3</accession>
<dbReference type="AlphaFoldDB" id="A0A343TLW3"/>
<evidence type="ECO:0000259" key="2">
    <source>
        <dbReference type="Pfam" id="PF24042"/>
    </source>
</evidence>
<dbReference type="InterPro" id="IPR055775">
    <property type="entry name" value="DUF7351"/>
</dbReference>
<keyword evidence="4" id="KW-1185">Reference proteome</keyword>